<evidence type="ECO:0000256" key="1">
    <source>
        <dbReference type="SAM" id="SignalP"/>
    </source>
</evidence>
<dbReference type="Pfam" id="PF13585">
    <property type="entry name" value="CHU_C"/>
    <property type="match status" value="1"/>
</dbReference>
<dbReference type="AlphaFoldDB" id="A0A3D8Y9T3"/>
<name>A0A3D8Y9T3_9BACT</name>
<accession>A0A3D8Y9T3</accession>
<dbReference type="Proteomes" id="UP000256373">
    <property type="component" value="Unassembled WGS sequence"/>
</dbReference>
<dbReference type="OrthoDB" id="631648at2"/>
<gene>
    <name evidence="2" type="ORF">DSL64_14715</name>
</gene>
<keyword evidence="1" id="KW-0732">Signal</keyword>
<evidence type="ECO:0008006" key="4">
    <source>
        <dbReference type="Google" id="ProtNLM"/>
    </source>
</evidence>
<dbReference type="InterPro" id="IPR036116">
    <property type="entry name" value="FN3_sf"/>
</dbReference>
<proteinExistence type="predicted"/>
<feature type="signal peptide" evidence="1">
    <location>
        <begin position="1"/>
        <end position="23"/>
    </location>
</feature>
<evidence type="ECO:0000313" key="3">
    <source>
        <dbReference type="Proteomes" id="UP000256373"/>
    </source>
</evidence>
<dbReference type="RefSeq" id="WP_115831677.1">
    <property type="nucleotide sequence ID" value="NZ_QNUL01000011.1"/>
</dbReference>
<sequence length="652" mass="71724">MKGKLRLLSLLILYLLSLQGVSAQTPFCDNPNKGAFVLADEDVCVGKTLQLRNQKHGGESIEYVFKFDKNQTDFPATNQRTFDSSFVYTEAGPYTILQWGSQGTGFVLCKDIVVRETAAPNAEFTTCRDGRVRLTILDDAIYRAYDEIEVIWSNGVKKIVKKGDALILDEVIPTNPSATIRGLYNGNNCDAQIKSKVMSGLTNPRSLASIKIKRVQMKDNGTAIITYDAMEGIKTEVLKAEGNGVFEKTGKISDETGGEKEVTITGLDPNKVYHFGLVSIDICDNPTESQVVSSLVLKKGTLVIDESNNLVWDAYPDPVNLLQYQLLREEGPTFIEKESVYNGSDRTDHLDSQLKCGTSYRYTLIASLNGSVKSYSAPITLEPTFTAPGVIRLAEVSVESDNQISTVVSLTGVDGLTTLSNLIVERADAGSNSFQKISPDNNTILSYTDSGVNTAQTSYCYRFSWENTCKQASPPSDVICSVLLTNNVQDMSWTTQSPFTGQVESYDLIRMDESGNIEEETSKQLDHKQAVDLDKDGNSTFKVRAKSGGMVSYSNVIAISGNLIVWAPDIFTPNGDGYNDIFLVKSYFADEFRLLIYNRWGEVVFKSDNTIDGWNGSVDGKPSAPGYYTYKIEGNNIKSGSFSKSGSFLLVR</sequence>
<dbReference type="SUPFAM" id="SSF49265">
    <property type="entry name" value="Fibronectin type III"/>
    <property type="match status" value="1"/>
</dbReference>
<keyword evidence="3" id="KW-1185">Reference proteome</keyword>
<protein>
    <recommendedName>
        <fullName evidence="4">Gliding motility-associated C-terminal domain-containing protein</fullName>
    </recommendedName>
</protein>
<organism evidence="2 3">
    <name type="scientific">Dyadobacter luteus</name>
    <dbReference type="NCBI Taxonomy" id="2259619"/>
    <lineage>
        <taxon>Bacteria</taxon>
        <taxon>Pseudomonadati</taxon>
        <taxon>Bacteroidota</taxon>
        <taxon>Cytophagia</taxon>
        <taxon>Cytophagales</taxon>
        <taxon>Spirosomataceae</taxon>
        <taxon>Dyadobacter</taxon>
    </lineage>
</organism>
<feature type="chain" id="PRO_5017713166" description="Gliding motility-associated C-terminal domain-containing protein" evidence="1">
    <location>
        <begin position="24"/>
        <end position="652"/>
    </location>
</feature>
<dbReference type="InterPro" id="IPR026341">
    <property type="entry name" value="T9SS_type_B"/>
</dbReference>
<dbReference type="EMBL" id="QNUL01000011">
    <property type="protein sequence ID" value="REA60361.1"/>
    <property type="molecule type" value="Genomic_DNA"/>
</dbReference>
<evidence type="ECO:0000313" key="2">
    <source>
        <dbReference type="EMBL" id="REA60361.1"/>
    </source>
</evidence>
<comment type="caution">
    <text evidence="2">The sequence shown here is derived from an EMBL/GenBank/DDBJ whole genome shotgun (WGS) entry which is preliminary data.</text>
</comment>
<dbReference type="NCBIfam" id="TIGR04131">
    <property type="entry name" value="Bac_Flav_CTERM"/>
    <property type="match status" value="1"/>
</dbReference>
<reference evidence="2 3" key="1">
    <citation type="submission" date="2018-07" db="EMBL/GenBank/DDBJ databases">
        <title>Dyadobacter roseus sp. nov., isolated from rose rhizosphere soil.</title>
        <authorList>
            <person name="Chen L."/>
        </authorList>
    </citation>
    <scope>NUCLEOTIDE SEQUENCE [LARGE SCALE GENOMIC DNA]</scope>
    <source>
        <strain evidence="2 3">RS19</strain>
    </source>
</reference>